<dbReference type="PRINTS" id="PR00996">
    <property type="entry name" value="CHERMTFRASE"/>
</dbReference>
<accession>A0ABQ3X161</accession>
<evidence type="ECO:0000259" key="5">
    <source>
        <dbReference type="PROSITE" id="PS50123"/>
    </source>
</evidence>
<gene>
    <name evidence="6" type="ORF">Aco03nite_006650</name>
</gene>
<evidence type="ECO:0000256" key="4">
    <source>
        <dbReference type="SAM" id="MobiDB-lite"/>
    </source>
</evidence>
<dbReference type="SUPFAM" id="SSF48452">
    <property type="entry name" value="TPR-like"/>
    <property type="match status" value="1"/>
</dbReference>
<evidence type="ECO:0000313" key="7">
    <source>
        <dbReference type="Proteomes" id="UP000612282"/>
    </source>
</evidence>
<dbReference type="InterPro" id="IPR000780">
    <property type="entry name" value="CheR_MeTrfase"/>
</dbReference>
<protein>
    <submittedName>
        <fullName evidence="6">Protein-glutamate O-methyltransferase</fullName>
    </submittedName>
</protein>
<reference evidence="6 7" key="1">
    <citation type="submission" date="2021-01" db="EMBL/GenBank/DDBJ databases">
        <title>Whole genome shotgun sequence of Actinoplanes couchii NBRC 106145.</title>
        <authorList>
            <person name="Komaki H."/>
            <person name="Tamura T."/>
        </authorList>
    </citation>
    <scope>NUCLEOTIDE SEQUENCE [LARGE SCALE GENOMIC DNA]</scope>
    <source>
        <strain evidence="6 7">NBRC 106145</strain>
    </source>
</reference>
<comment type="caution">
    <text evidence="6">The sequence shown here is derived from an EMBL/GenBank/DDBJ whole genome shotgun (WGS) entry which is preliminary data.</text>
</comment>
<organism evidence="6 7">
    <name type="scientific">Actinoplanes couchii</name>
    <dbReference type="NCBI Taxonomy" id="403638"/>
    <lineage>
        <taxon>Bacteria</taxon>
        <taxon>Bacillati</taxon>
        <taxon>Actinomycetota</taxon>
        <taxon>Actinomycetes</taxon>
        <taxon>Micromonosporales</taxon>
        <taxon>Micromonosporaceae</taxon>
        <taxon>Actinoplanes</taxon>
    </lineage>
</organism>
<evidence type="ECO:0000313" key="6">
    <source>
        <dbReference type="EMBL" id="GID52261.1"/>
    </source>
</evidence>
<dbReference type="InterPro" id="IPR011990">
    <property type="entry name" value="TPR-like_helical_dom_sf"/>
</dbReference>
<dbReference type="CDD" id="cd02440">
    <property type="entry name" value="AdoMet_MTases"/>
    <property type="match status" value="1"/>
</dbReference>
<evidence type="ECO:0000256" key="1">
    <source>
        <dbReference type="ARBA" id="ARBA00022603"/>
    </source>
</evidence>
<dbReference type="InterPro" id="IPR050903">
    <property type="entry name" value="Bact_Chemotaxis_MeTrfase"/>
</dbReference>
<dbReference type="SUPFAM" id="SSF53335">
    <property type="entry name" value="S-adenosyl-L-methionine-dependent methyltransferases"/>
    <property type="match status" value="1"/>
</dbReference>
<dbReference type="Proteomes" id="UP000612282">
    <property type="component" value="Unassembled WGS sequence"/>
</dbReference>
<evidence type="ECO:0000256" key="2">
    <source>
        <dbReference type="ARBA" id="ARBA00022679"/>
    </source>
</evidence>
<name>A0ABQ3X161_9ACTN</name>
<keyword evidence="2" id="KW-0808">Transferase</keyword>
<feature type="region of interest" description="Disordered" evidence="4">
    <location>
        <begin position="274"/>
        <end position="302"/>
    </location>
</feature>
<evidence type="ECO:0000256" key="3">
    <source>
        <dbReference type="ARBA" id="ARBA00022691"/>
    </source>
</evidence>
<keyword evidence="1" id="KW-0489">Methyltransferase</keyword>
<dbReference type="Pfam" id="PF01739">
    <property type="entry name" value="CheR"/>
    <property type="match status" value="1"/>
</dbReference>
<dbReference type="Gene3D" id="1.25.40.10">
    <property type="entry name" value="Tetratricopeptide repeat domain"/>
    <property type="match status" value="1"/>
</dbReference>
<dbReference type="InterPro" id="IPR029063">
    <property type="entry name" value="SAM-dependent_MTases_sf"/>
</dbReference>
<dbReference type="SMART" id="SM00138">
    <property type="entry name" value="MeTrc"/>
    <property type="match status" value="1"/>
</dbReference>
<dbReference type="PANTHER" id="PTHR24422:SF19">
    <property type="entry name" value="CHEMOTAXIS PROTEIN METHYLTRANSFERASE"/>
    <property type="match status" value="1"/>
</dbReference>
<dbReference type="RefSeq" id="WP_203793068.1">
    <property type="nucleotide sequence ID" value="NZ_BAAAQE010000054.1"/>
</dbReference>
<keyword evidence="3" id="KW-0949">S-adenosyl-L-methionine</keyword>
<dbReference type="PANTHER" id="PTHR24422">
    <property type="entry name" value="CHEMOTAXIS PROTEIN METHYLTRANSFERASE"/>
    <property type="match status" value="1"/>
</dbReference>
<dbReference type="EMBL" id="BOMG01000012">
    <property type="protein sequence ID" value="GID52261.1"/>
    <property type="molecule type" value="Genomic_DNA"/>
</dbReference>
<proteinExistence type="predicted"/>
<sequence length="459" mass="50938">MTGSKSLARFRDLLQKRLGWTFADNDLTQTATVLSARAKAHGLSEREYLDRLDGRRWTAEIAELAQALSITETYFFRHDEQFRALRERVLPELIGSRSGQRVLRIFSVGCSSGEEAYSLAIEAARAKPGDDWIVTVVGVDANRQMLAKARTAHYSPWSLRDTPEDMRERWFRKTSDGYRVDEKVAATVRFVEHNVAGEDPQLWRAAGYDLIFCRNLLMYLTDDVRANLYRKMTRALADGGFLFLGHTDSMGSRPEGLTVCHAGGTVYYRRQVTAPAPEPPPAPAPVTRTAPAAPIPARPDPGEGDYRRALGLLRDDRFAEALEALGDREVLLRGVLLAQLGRVDEARATAHRLIDVGGPQPDAHHLLGICHELDCADQAAGQYRLAAYLDPQFAMPRLRMGLLARRRGDGSGATDHLEAALRLLASESEERIVLFGGGFGRLALTTLCRTELDACGVRR</sequence>
<feature type="domain" description="CheR-type methyltransferase" evidence="5">
    <location>
        <begin position="1"/>
        <end position="272"/>
    </location>
</feature>
<dbReference type="PROSITE" id="PS50123">
    <property type="entry name" value="CHER"/>
    <property type="match status" value="1"/>
</dbReference>
<dbReference type="Gene3D" id="3.40.50.150">
    <property type="entry name" value="Vaccinia Virus protein VP39"/>
    <property type="match status" value="1"/>
</dbReference>
<keyword evidence="7" id="KW-1185">Reference proteome</keyword>
<dbReference type="InterPro" id="IPR022642">
    <property type="entry name" value="CheR_C"/>
</dbReference>